<keyword evidence="2" id="KW-1185">Reference proteome</keyword>
<organism evidence="1 2">
    <name type="scientific">Psychromarinibacter sediminicola</name>
    <dbReference type="NCBI Taxonomy" id="3033385"/>
    <lineage>
        <taxon>Bacteria</taxon>
        <taxon>Pseudomonadati</taxon>
        <taxon>Pseudomonadota</taxon>
        <taxon>Alphaproteobacteria</taxon>
        <taxon>Rhodobacterales</taxon>
        <taxon>Paracoccaceae</taxon>
        <taxon>Psychromarinibacter</taxon>
    </lineage>
</organism>
<feature type="non-terminal residue" evidence="1">
    <location>
        <position position="74"/>
    </location>
</feature>
<sequence>MAVVDLTHHCDAPPGRVGRLAADDGALAEVCRRRMTLHDTGIAVGHFHLRRAAERRAAPPLGDCSAIACRQGIS</sequence>
<accession>A0AAE3NSH3</accession>
<evidence type="ECO:0000313" key="1">
    <source>
        <dbReference type="EMBL" id="MDF0602713.1"/>
    </source>
</evidence>
<dbReference type="EMBL" id="JARGYC010000059">
    <property type="protein sequence ID" value="MDF0602713.1"/>
    <property type="molecule type" value="Genomic_DNA"/>
</dbReference>
<gene>
    <name evidence="1" type="ORF">P1J78_18390</name>
</gene>
<dbReference type="Proteomes" id="UP001220964">
    <property type="component" value="Unassembled WGS sequence"/>
</dbReference>
<comment type="caution">
    <text evidence="1">The sequence shown here is derived from an EMBL/GenBank/DDBJ whole genome shotgun (WGS) entry which is preliminary data.</text>
</comment>
<dbReference type="AlphaFoldDB" id="A0AAE3NSH3"/>
<name>A0AAE3NSH3_9RHOB</name>
<protein>
    <submittedName>
        <fullName evidence="1">Uncharacterized protein</fullName>
    </submittedName>
</protein>
<evidence type="ECO:0000313" key="2">
    <source>
        <dbReference type="Proteomes" id="UP001220964"/>
    </source>
</evidence>
<dbReference type="RefSeq" id="WP_275568839.1">
    <property type="nucleotide sequence ID" value="NZ_JARGYC010000059.1"/>
</dbReference>
<proteinExistence type="predicted"/>
<reference evidence="1" key="1">
    <citation type="submission" date="2023-03" db="EMBL/GenBank/DDBJ databases">
        <title>Multiphase analysis and comparison of six strains from genera Psychromarinibacter, Lutimaribacter, and Maritimibacter, including a novel species: Psychromarinibacter sediminicola sp. nov.</title>
        <authorList>
            <person name="Wang Y.-H."/>
            <person name="Ye M.-Q."/>
            <person name="Du Z.-J."/>
        </authorList>
    </citation>
    <scope>NUCLEOTIDE SEQUENCE</scope>
    <source>
        <strain evidence="1">C21-152</strain>
    </source>
</reference>